<keyword evidence="2" id="KW-0186">Copper</keyword>
<evidence type="ECO:0000256" key="2">
    <source>
        <dbReference type="ARBA" id="ARBA00023008"/>
    </source>
</evidence>
<evidence type="ECO:0000256" key="3">
    <source>
        <dbReference type="ARBA" id="ARBA00023180"/>
    </source>
</evidence>
<evidence type="ECO:0000313" key="7">
    <source>
        <dbReference type="EMBL" id="WVZ61444.1"/>
    </source>
</evidence>
<feature type="region of interest" description="Disordered" evidence="4">
    <location>
        <begin position="128"/>
        <end position="175"/>
    </location>
</feature>
<proteinExistence type="predicted"/>
<dbReference type="GO" id="GO:0009055">
    <property type="term" value="F:electron transfer activity"/>
    <property type="evidence" value="ECO:0007669"/>
    <property type="project" value="InterPro"/>
</dbReference>
<keyword evidence="3" id="KW-0325">Glycoprotein</keyword>
<dbReference type="Gene3D" id="2.60.40.420">
    <property type="entry name" value="Cupredoxins - blue copper proteins"/>
    <property type="match status" value="1"/>
</dbReference>
<keyword evidence="5" id="KW-0732">Signal</keyword>
<dbReference type="Proteomes" id="UP001341281">
    <property type="component" value="Chromosome 03"/>
</dbReference>
<dbReference type="FunFam" id="2.60.40.420:FF:000003">
    <property type="entry name" value="Blue copper"/>
    <property type="match status" value="1"/>
</dbReference>
<dbReference type="PROSITE" id="PS51485">
    <property type="entry name" value="PHYTOCYANIN"/>
    <property type="match status" value="1"/>
</dbReference>
<sequence length="205" mass="20482">MTMAKAIVVLAVAALAMHQLAAAATDHPVGGNGAWDASGTSYNAWSAKQKFVQGDTLSFQYGSSHDVTEVTKAGYDACSGASPVKSYTGGATTVKLTTPGKHYFICSVPGHCAAGMKVEVTVAAAATTAPAPAKSKPRHQQRSVAPTPAPVPAPEAAPSTDELPNVSTPIAAPAPKSSDAAATMLGAKAVVGLAVAVAMALQLAM</sequence>
<evidence type="ECO:0000256" key="1">
    <source>
        <dbReference type="ARBA" id="ARBA00022723"/>
    </source>
</evidence>
<dbReference type="InterPro" id="IPR008972">
    <property type="entry name" value="Cupredoxin"/>
</dbReference>
<dbReference type="CDD" id="cd04216">
    <property type="entry name" value="Phytocyanin"/>
    <property type="match status" value="1"/>
</dbReference>
<dbReference type="InterPro" id="IPR028871">
    <property type="entry name" value="BlueCu_1_BS"/>
</dbReference>
<feature type="domain" description="Phytocyanin" evidence="6">
    <location>
        <begin position="25"/>
        <end position="124"/>
    </location>
</feature>
<protein>
    <recommendedName>
        <fullName evidence="6">Phytocyanin domain-containing protein</fullName>
    </recommendedName>
</protein>
<evidence type="ECO:0000256" key="5">
    <source>
        <dbReference type="SAM" id="SignalP"/>
    </source>
</evidence>
<keyword evidence="1" id="KW-0479">Metal-binding</keyword>
<dbReference type="InterPro" id="IPR039391">
    <property type="entry name" value="Phytocyanin-like"/>
</dbReference>
<dbReference type="AlphaFoldDB" id="A0AAQ3SVZ4"/>
<dbReference type="SUPFAM" id="SSF49503">
    <property type="entry name" value="Cupredoxins"/>
    <property type="match status" value="1"/>
</dbReference>
<dbReference type="PANTHER" id="PTHR33021:SF552">
    <property type="entry name" value="OS07G0105000 PROTEIN"/>
    <property type="match status" value="1"/>
</dbReference>
<accession>A0AAQ3SVZ4</accession>
<dbReference type="InterPro" id="IPR003245">
    <property type="entry name" value="Phytocyanin_dom"/>
</dbReference>
<gene>
    <name evidence="7" type="ORF">U9M48_011313</name>
</gene>
<dbReference type="PROSITE" id="PS00196">
    <property type="entry name" value="COPPER_BLUE"/>
    <property type="match status" value="1"/>
</dbReference>
<keyword evidence="8" id="KW-1185">Reference proteome</keyword>
<dbReference type="GO" id="GO:0046872">
    <property type="term" value="F:metal ion binding"/>
    <property type="evidence" value="ECO:0007669"/>
    <property type="project" value="UniProtKB-KW"/>
</dbReference>
<feature type="signal peptide" evidence="5">
    <location>
        <begin position="1"/>
        <end position="23"/>
    </location>
</feature>
<dbReference type="GO" id="GO:0005886">
    <property type="term" value="C:plasma membrane"/>
    <property type="evidence" value="ECO:0007669"/>
    <property type="project" value="TreeGrafter"/>
</dbReference>
<evidence type="ECO:0000259" key="6">
    <source>
        <dbReference type="PROSITE" id="PS51485"/>
    </source>
</evidence>
<name>A0AAQ3SVZ4_PASNO</name>
<evidence type="ECO:0000313" key="8">
    <source>
        <dbReference type="Proteomes" id="UP001341281"/>
    </source>
</evidence>
<feature type="chain" id="PRO_5043011925" description="Phytocyanin domain-containing protein" evidence="5">
    <location>
        <begin position="24"/>
        <end position="205"/>
    </location>
</feature>
<dbReference type="PANTHER" id="PTHR33021">
    <property type="entry name" value="BLUE COPPER PROTEIN"/>
    <property type="match status" value="1"/>
</dbReference>
<evidence type="ECO:0000256" key="4">
    <source>
        <dbReference type="SAM" id="MobiDB-lite"/>
    </source>
</evidence>
<organism evidence="7 8">
    <name type="scientific">Paspalum notatum var. saurae</name>
    <dbReference type="NCBI Taxonomy" id="547442"/>
    <lineage>
        <taxon>Eukaryota</taxon>
        <taxon>Viridiplantae</taxon>
        <taxon>Streptophyta</taxon>
        <taxon>Embryophyta</taxon>
        <taxon>Tracheophyta</taxon>
        <taxon>Spermatophyta</taxon>
        <taxon>Magnoliopsida</taxon>
        <taxon>Liliopsida</taxon>
        <taxon>Poales</taxon>
        <taxon>Poaceae</taxon>
        <taxon>PACMAD clade</taxon>
        <taxon>Panicoideae</taxon>
        <taxon>Andropogonodae</taxon>
        <taxon>Paspaleae</taxon>
        <taxon>Paspalinae</taxon>
        <taxon>Paspalum</taxon>
    </lineage>
</organism>
<dbReference type="Pfam" id="PF02298">
    <property type="entry name" value="Cu_bind_like"/>
    <property type="match status" value="1"/>
</dbReference>
<reference evidence="7 8" key="1">
    <citation type="submission" date="2024-02" db="EMBL/GenBank/DDBJ databases">
        <title>High-quality chromosome-scale genome assembly of Pensacola bahiagrass (Paspalum notatum Flugge var. saurae).</title>
        <authorList>
            <person name="Vega J.M."/>
            <person name="Podio M."/>
            <person name="Orjuela J."/>
            <person name="Siena L.A."/>
            <person name="Pessino S.C."/>
            <person name="Combes M.C."/>
            <person name="Mariac C."/>
            <person name="Albertini E."/>
            <person name="Pupilli F."/>
            <person name="Ortiz J.P.A."/>
            <person name="Leblanc O."/>
        </authorList>
    </citation>
    <scope>NUCLEOTIDE SEQUENCE [LARGE SCALE GENOMIC DNA]</scope>
    <source>
        <strain evidence="7">R1</strain>
        <tissue evidence="7">Leaf</tissue>
    </source>
</reference>
<dbReference type="EMBL" id="CP144747">
    <property type="protein sequence ID" value="WVZ61444.1"/>
    <property type="molecule type" value="Genomic_DNA"/>
</dbReference>